<evidence type="ECO:0000313" key="1">
    <source>
        <dbReference type="EMBL" id="GGR40830.1"/>
    </source>
</evidence>
<comment type="caution">
    <text evidence="1">The sequence shown here is derived from an EMBL/GenBank/DDBJ whole genome shotgun (WGS) entry which is preliminary data.</text>
</comment>
<protein>
    <submittedName>
        <fullName evidence="1">Uncharacterized protein</fullName>
    </submittedName>
</protein>
<reference evidence="1" key="1">
    <citation type="journal article" date="2014" name="Int. J. Syst. Evol. Microbiol.">
        <title>Complete genome sequence of Corynebacterium casei LMG S-19264T (=DSM 44701T), isolated from a smear-ripened cheese.</title>
        <authorList>
            <consortium name="US DOE Joint Genome Institute (JGI-PGF)"/>
            <person name="Walter F."/>
            <person name="Albersmeier A."/>
            <person name="Kalinowski J."/>
            <person name="Ruckert C."/>
        </authorList>
    </citation>
    <scope>NUCLEOTIDE SEQUENCE</scope>
    <source>
        <strain evidence="1">JCM 4346</strain>
    </source>
</reference>
<name>A0A918KXS5_9ACTN</name>
<dbReference type="Proteomes" id="UP000658320">
    <property type="component" value="Unassembled WGS sequence"/>
</dbReference>
<accession>A0A918KXS5</accession>
<gene>
    <name evidence="1" type="ORF">GCM10010251_67160</name>
</gene>
<reference evidence="1" key="2">
    <citation type="submission" date="2020-09" db="EMBL/GenBank/DDBJ databases">
        <authorList>
            <person name="Sun Q."/>
            <person name="Ohkuma M."/>
        </authorList>
    </citation>
    <scope>NUCLEOTIDE SEQUENCE</scope>
    <source>
        <strain evidence="1">JCM 4346</strain>
    </source>
</reference>
<keyword evidence="2" id="KW-1185">Reference proteome</keyword>
<evidence type="ECO:0000313" key="2">
    <source>
        <dbReference type="Proteomes" id="UP000658320"/>
    </source>
</evidence>
<dbReference type="EMBL" id="BMSX01000018">
    <property type="protein sequence ID" value="GGR40830.1"/>
    <property type="molecule type" value="Genomic_DNA"/>
</dbReference>
<proteinExistence type="predicted"/>
<organism evidence="1 2">
    <name type="scientific">Streptomyces aurantiogriseus</name>
    <dbReference type="NCBI Taxonomy" id="66870"/>
    <lineage>
        <taxon>Bacteria</taxon>
        <taxon>Bacillati</taxon>
        <taxon>Actinomycetota</taxon>
        <taxon>Actinomycetes</taxon>
        <taxon>Kitasatosporales</taxon>
        <taxon>Streptomycetaceae</taxon>
        <taxon>Streptomyces</taxon>
    </lineage>
</organism>
<sequence length="62" mass="6880">MRNAAAPIRAALVSDRLVPEATFTFLFDRRTYDSDSAAEPSCRARRLPCRVLVTVGRGDPSR</sequence>
<dbReference type="AlphaFoldDB" id="A0A918KXS5"/>